<dbReference type="Pfam" id="PF04055">
    <property type="entry name" value="Radical_SAM"/>
    <property type="match status" value="1"/>
</dbReference>
<evidence type="ECO:0000313" key="9">
    <source>
        <dbReference type="Proteomes" id="UP000006250"/>
    </source>
</evidence>
<feature type="domain" description="Radical SAM core" evidence="7">
    <location>
        <begin position="204"/>
        <end position="445"/>
    </location>
</feature>
<dbReference type="PANTHER" id="PTHR43409">
    <property type="entry name" value="ANAEROBIC MAGNESIUM-PROTOPORPHYRIN IX MONOMETHYL ESTER CYCLASE-RELATED"/>
    <property type="match status" value="1"/>
</dbReference>
<keyword evidence="3" id="KW-0479">Metal-binding</keyword>
<dbReference type="InterPro" id="IPR023404">
    <property type="entry name" value="rSAM_horseshoe"/>
</dbReference>
<dbReference type="GO" id="GO:0005829">
    <property type="term" value="C:cytosol"/>
    <property type="evidence" value="ECO:0007669"/>
    <property type="project" value="TreeGrafter"/>
</dbReference>
<dbReference type="InterPro" id="IPR019734">
    <property type="entry name" value="TPR_rpt"/>
</dbReference>
<evidence type="ECO:0000313" key="8">
    <source>
        <dbReference type="EMBL" id="EFL49199.1"/>
    </source>
</evidence>
<dbReference type="Proteomes" id="UP000006250">
    <property type="component" value="Unassembled WGS sequence"/>
</dbReference>
<dbReference type="Gene3D" id="3.80.30.20">
    <property type="entry name" value="tm_1862 like domain"/>
    <property type="match status" value="1"/>
</dbReference>
<name>E1K2G6_SOLFR</name>
<keyword evidence="2" id="KW-0949">S-adenosyl-L-methionine</keyword>
<dbReference type="InterPro" id="IPR011990">
    <property type="entry name" value="TPR-like_helical_dom_sf"/>
</dbReference>
<organism evidence="8 9">
    <name type="scientific">Solidesulfovibrio fructosivorans JJ]</name>
    <dbReference type="NCBI Taxonomy" id="596151"/>
    <lineage>
        <taxon>Bacteria</taxon>
        <taxon>Pseudomonadati</taxon>
        <taxon>Thermodesulfobacteriota</taxon>
        <taxon>Desulfovibrionia</taxon>
        <taxon>Desulfovibrionales</taxon>
        <taxon>Desulfovibrionaceae</taxon>
        <taxon>Solidesulfovibrio</taxon>
    </lineage>
</organism>
<evidence type="ECO:0000256" key="6">
    <source>
        <dbReference type="PROSITE-ProRule" id="PRU00339"/>
    </source>
</evidence>
<dbReference type="SMART" id="SM00729">
    <property type="entry name" value="Elp3"/>
    <property type="match status" value="1"/>
</dbReference>
<evidence type="ECO:0000256" key="1">
    <source>
        <dbReference type="ARBA" id="ARBA00001966"/>
    </source>
</evidence>
<reference evidence="8 9" key="1">
    <citation type="submission" date="2010-08" db="EMBL/GenBank/DDBJ databases">
        <title>The draft genome of Desulfovibrio fructosovorans JJ.</title>
        <authorList>
            <consortium name="US DOE Joint Genome Institute (JGI-PGF)"/>
            <person name="Lucas S."/>
            <person name="Copeland A."/>
            <person name="Lapidus A."/>
            <person name="Cheng J.-F."/>
            <person name="Bruce D."/>
            <person name="Goodwin L."/>
            <person name="Pitluck S."/>
            <person name="Land M.L."/>
            <person name="Hauser L."/>
            <person name="Chang Y.-J."/>
            <person name="Jeffries C."/>
            <person name="Wall J.D."/>
            <person name="Stahl D.A."/>
            <person name="Arkin A.P."/>
            <person name="Dehal P."/>
            <person name="Stolyar S.M."/>
            <person name="Hazen T.C."/>
            <person name="Woyke T.J."/>
        </authorList>
    </citation>
    <scope>NUCLEOTIDE SEQUENCE [LARGE SCALE GENOMIC DNA]</scope>
    <source>
        <strain evidence="8 9">JJ</strain>
    </source>
</reference>
<gene>
    <name evidence="8" type="ORF">DesfrDRAFT_4066</name>
</gene>
<protein>
    <submittedName>
        <fullName evidence="8">Radical SAM domain protein</fullName>
    </submittedName>
</protein>
<evidence type="ECO:0000256" key="4">
    <source>
        <dbReference type="ARBA" id="ARBA00023004"/>
    </source>
</evidence>
<dbReference type="Gene3D" id="1.25.40.10">
    <property type="entry name" value="Tetratricopeptide repeat domain"/>
    <property type="match status" value="1"/>
</dbReference>
<sequence length="1021" mass="112358">MKVLCSNPPWWIENPDAIHGPGLLAGVRAGSRWPFTSVVRSKPGEYRFGDYLPYPFFLGSAASYLARETGATVAFRDSIALREDYATYFAYLKEQDFDYIVIESASPSWEHDAGLITHIKRENPRTKIIVAGPITCLGEKLLAEHPLHAAIRGEYEKGLVKVVSGGVSGLLPFDLLREEELNAAPTPYFDELHAHRYWDSNPKGQLFPQLQMLTSRGCPFKCIFCVWPAVMSNDDPDGTGVRLVRQLSADAVEGILTDLVGRYGYKCVYFDDDTFNLGDRHVRAICGVMKRIGLPWSAMCRADTISRETWGLMRESGCFGVKIGFESGNQWVIDNIVRKKLDLEKARDVVCHIKSLGMTVHGTFTVGLPGETSEQMADTERYRKSLPLDTYQESGTAEIEGSPLSSLRKSGSLEKYAGASLDGYVGENDGTRKMRLVALRDAGLADAERCRKYSRPALAETICLNLLETGGEDAAVLNLLGELALDARKTDVAVRYFGRAIKADADCAVACRNLGFLLRDQGLLEEAASCLRRALAIDPGDAKAREGLVAIGADPDDDMPAGATDQAALAAKLGALSVTAWGRNMLLALREKERVIEASLSAPVASAPGSGPGRLVVFDHGLRFLAGHHFAYDLGVLKECLKRELPVEFYVYAECQPEAVQVLRAKAVLMPCQYTSQSSDEYCACLEDFLLSGTMTEYNLFKNLRNDLGPTDLVFVHTAHPQIVRGIAAWYKALARDKRPYLCLKFQNHCYRFVAVEYRALMRSIFRLALKPFLDEDKVFCAASNRLIASQIRRVAEKPCPVFPVPLQLEVPAKPYKSRAEKGRIVIGYAGEGREEQGVSLLPDVIEALLPTYPDLTFVVQLACRYADTVTMARLYAFGDRVQVFENCYVGEDFHRLLASFDALVLPYRPGNYVERSSQIVIEAMALGVPLIVPLGTSLALEVKQFDAGYTLIRNHDAPGVASAVARFIDNHDELARKSVEAAPRCTAFHSGASLVDMLLASYAALAGERGGEKRLAGGTL</sequence>
<dbReference type="GO" id="GO:0051536">
    <property type="term" value="F:iron-sulfur cluster binding"/>
    <property type="evidence" value="ECO:0007669"/>
    <property type="project" value="UniProtKB-KW"/>
</dbReference>
<dbReference type="CDD" id="cd01335">
    <property type="entry name" value="Radical_SAM"/>
    <property type="match status" value="1"/>
</dbReference>
<dbReference type="InterPro" id="IPR007197">
    <property type="entry name" value="rSAM"/>
</dbReference>
<evidence type="ECO:0000256" key="3">
    <source>
        <dbReference type="ARBA" id="ARBA00022723"/>
    </source>
</evidence>
<comment type="caution">
    <text evidence="8">The sequence shown here is derived from an EMBL/GenBank/DDBJ whole genome shotgun (WGS) entry which is preliminary data.</text>
</comment>
<dbReference type="eggNOG" id="COG0438">
    <property type="taxonomic scope" value="Bacteria"/>
</dbReference>
<dbReference type="SUPFAM" id="SSF48452">
    <property type="entry name" value="TPR-like"/>
    <property type="match status" value="1"/>
</dbReference>
<dbReference type="EMBL" id="AECZ01000057">
    <property type="protein sequence ID" value="EFL49199.1"/>
    <property type="molecule type" value="Genomic_DNA"/>
</dbReference>
<evidence type="ECO:0000256" key="2">
    <source>
        <dbReference type="ARBA" id="ARBA00022691"/>
    </source>
</evidence>
<dbReference type="RefSeq" id="WP_005997067.1">
    <property type="nucleotide sequence ID" value="NZ_AECZ01000057.1"/>
</dbReference>
<comment type="cofactor">
    <cofactor evidence="1">
        <name>[4Fe-4S] cluster</name>
        <dbReference type="ChEBI" id="CHEBI:49883"/>
    </cofactor>
</comment>
<dbReference type="SUPFAM" id="SSF53756">
    <property type="entry name" value="UDP-Glycosyltransferase/glycogen phosphorylase"/>
    <property type="match status" value="1"/>
</dbReference>
<evidence type="ECO:0000259" key="7">
    <source>
        <dbReference type="PROSITE" id="PS51918"/>
    </source>
</evidence>
<feature type="repeat" description="TPR" evidence="6">
    <location>
        <begin position="508"/>
        <end position="541"/>
    </location>
</feature>
<keyword evidence="6" id="KW-0802">TPR repeat</keyword>
<dbReference type="SUPFAM" id="SSF102114">
    <property type="entry name" value="Radical SAM enzymes"/>
    <property type="match status" value="1"/>
</dbReference>
<dbReference type="PROSITE" id="PS50005">
    <property type="entry name" value="TPR"/>
    <property type="match status" value="1"/>
</dbReference>
<keyword evidence="4" id="KW-0408">Iron</keyword>
<dbReference type="OrthoDB" id="9804952at2"/>
<dbReference type="InterPro" id="IPR051198">
    <property type="entry name" value="BchE-like"/>
</dbReference>
<keyword evidence="5" id="KW-0411">Iron-sulfur</keyword>
<proteinExistence type="predicted"/>
<dbReference type="SMART" id="SM00028">
    <property type="entry name" value="TPR"/>
    <property type="match status" value="2"/>
</dbReference>
<evidence type="ECO:0000256" key="5">
    <source>
        <dbReference type="ARBA" id="ARBA00023014"/>
    </source>
</evidence>
<dbReference type="PROSITE" id="PS51918">
    <property type="entry name" value="RADICAL_SAM"/>
    <property type="match status" value="1"/>
</dbReference>
<dbReference type="Pfam" id="PF13432">
    <property type="entry name" value="TPR_16"/>
    <property type="match status" value="1"/>
</dbReference>
<keyword evidence="9" id="KW-1185">Reference proteome</keyword>
<dbReference type="GO" id="GO:0003824">
    <property type="term" value="F:catalytic activity"/>
    <property type="evidence" value="ECO:0007669"/>
    <property type="project" value="InterPro"/>
</dbReference>
<dbReference type="SFLD" id="SFLDS00029">
    <property type="entry name" value="Radical_SAM"/>
    <property type="match status" value="1"/>
</dbReference>
<dbReference type="InterPro" id="IPR006638">
    <property type="entry name" value="Elp3/MiaA/NifB-like_rSAM"/>
</dbReference>
<dbReference type="AlphaFoldDB" id="E1K2G6"/>
<dbReference type="eggNOG" id="COG1032">
    <property type="taxonomic scope" value="Bacteria"/>
</dbReference>
<dbReference type="Pfam" id="PF13692">
    <property type="entry name" value="Glyco_trans_1_4"/>
    <property type="match status" value="1"/>
</dbReference>
<dbReference type="SFLD" id="SFLDG01082">
    <property type="entry name" value="B12-binding_domain_containing"/>
    <property type="match status" value="1"/>
</dbReference>
<dbReference type="InterPro" id="IPR058240">
    <property type="entry name" value="rSAM_sf"/>
</dbReference>
<dbReference type="STRING" id="596151.DesfrDRAFT_4066"/>
<dbReference type="GO" id="GO:0046872">
    <property type="term" value="F:metal ion binding"/>
    <property type="evidence" value="ECO:0007669"/>
    <property type="project" value="UniProtKB-KW"/>
</dbReference>
<dbReference type="PANTHER" id="PTHR43409:SF16">
    <property type="entry name" value="SLR0320 PROTEIN"/>
    <property type="match status" value="1"/>
</dbReference>
<accession>E1K2G6</accession>
<dbReference type="Gene3D" id="3.40.50.2000">
    <property type="entry name" value="Glycogen Phosphorylase B"/>
    <property type="match status" value="1"/>
</dbReference>